<dbReference type="GO" id="GO:0005524">
    <property type="term" value="F:ATP binding"/>
    <property type="evidence" value="ECO:0007669"/>
    <property type="project" value="UniProtKB-UniRule"/>
</dbReference>
<keyword evidence="1 9" id="KW-0808">Transferase</keyword>
<dbReference type="Pfam" id="PF00294">
    <property type="entry name" value="PfkB"/>
    <property type="match status" value="1"/>
</dbReference>
<evidence type="ECO:0000256" key="6">
    <source>
        <dbReference type="ARBA" id="ARBA00022842"/>
    </source>
</evidence>
<dbReference type="GO" id="GO:0046872">
    <property type="term" value="F:metal ion binding"/>
    <property type="evidence" value="ECO:0007669"/>
    <property type="project" value="UniProtKB-KW"/>
</dbReference>
<evidence type="ECO:0000256" key="3">
    <source>
        <dbReference type="ARBA" id="ARBA00022741"/>
    </source>
</evidence>
<keyword evidence="7 9" id="KW-0630">Potassium</keyword>
<keyword evidence="12" id="KW-1185">Reference proteome</keyword>
<comment type="caution">
    <text evidence="9">Lacks conserved residue(s) required for the propagation of feature annotation.</text>
</comment>
<dbReference type="EMBL" id="VOSK01000014">
    <property type="protein sequence ID" value="MPR24981.1"/>
    <property type="molecule type" value="Genomic_DNA"/>
</dbReference>
<evidence type="ECO:0000256" key="9">
    <source>
        <dbReference type="HAMAP-Rule" id="MF_01987"/>
    </source>
</evidence>
<name>A0A5N7MDI9_9HYPH</name>
<keyword evidence="2 9" id="KW-0479">Metal-binding</keyword>
<comment type="cofactor">
    <cofactor evidence="9">
        <name>Mg(2+)</name>
        <dbReference type="ChEBI" id="CHEBI:18420"/>
    </cofactor>
    <text evidence="9">Requires a divalent cation, most likely magnesium in vivo, as an electrophilic catalyst to aid phosphoryl group transfer. It is the chelate of the metal and the nucleotide that is the actual substrate.</text>
</comment>
<comment type="caution">
    <text evidence="11">The sequence shown here is derived from an EMBL/GenBank/DDBJ whole genome shotgun (WGS) entry which is preliminary data.</text>
</comment>
<feature type="binding site" evidence="9">
    <location>
        <position position="258"/>
    </location>
    <ligand>
        <name>substrate</name>
    </ligand>
</feature>
<evidence type="ECO:0000313" key="11">
    <source>
        <dbReference type="EMBL" id="MPR24981.1"/>
    </source>
</evidence>
<dbReference type="RefSeq" id="WP_152710364.1">
    <property type="nucleotide sequence ID" value="NZ_VOSJ01000067.1"/>
</dbReference>
<dbReference type="OrthoDB" id="9775849at2"/>
<dbReference type="SUPFAM" id="SSF53613">
    <property type="entry name" value="Ribokinase-like"/>
    <property type="match status" value="1"/>
</dbReference>
<keyword evidence="8 9" id="KW-0119">Carbohydrate metabolism</keyword>
<comment type="function">
    <text evidence="9">Catalyzes the phosphorylation of ribose at O-5 in a reaction requiring ATP and magnesium. The resulting D-ribose-5-phosphate can then be used either for sythesis of nucleotides, histidine, and tryptophan, or as a component of the pentose phosphate pathway.</text>
</comment>
<feature type="binding site" evidence="9">
    <location>
        <position position="254"/>
    </location>
    <ligand>
        <name>K(+)</name>
        <dbReference type="ChEBI" id="CHEBI:29103"/>
    </ligand>
</feature>
<comment type="activity regulation">
    <text evidence="9">Activated by a monovalent cation that binds near, but not in, the active site. The most likely occupant of the site in vivo is potassium. Ion binding induces a conformational change that may alter substrate affinity.</text>
</comment>
<evidence type="ECO:0000313" key="12">
    <source>
        <dbReference type="Proteomes" id="UP000403266"/>
    </source>
</evidence>
<dbReference type="InterPro" id="IPR011877">
    <property type="entry name" value="Ribokinase"/>
</dbReference>
<feature type="binding site" evidence="9">
    <location>
        <position position="291"/>
    </location>
    <ligand>
        <name>K(+)</name>
        <dbReference type="ChEBI" id="CHEBI:29103"/>
    </ligand>
</feature>
<feature type="binding site" evidence="9">
    <location>
        <position position="252"/>
    </location>
    <ligand>
        <name>K(+)</name>
        <dbReference type="ChEBI" id="CHEBI:29103"/>
    </ligand>
</feature>
<feature type="binding site" evidence="9">
    <location>
        <begin position="257"/>
        <end position="258"/>
    </location>
    <ligand>
        <name>ATP</name>
        <dbReference type="ChEBI" id="CHEBI:30616"/>
    </ligand>
</feature>
<feature type="domain" description="Carbohydrate kinase PfkB" evidence="10">
    <location>
        <begin position="2"/>
        <end position="300"/>
    </location>
</feature>
<evidence type="ECO:0000256" key="5">
    <source>
        <dbReference type="ARBA" id="ARBA00022840"/>
    </source>
</evidence>
<gene>
    <name evidence="9" type="primary">rbsK</name>
    <name evidence="11" type="ORF">FS320_06975</name>
</gene>
<dbReference type="Proteomes" id="UP000403266">
    <property type="component" value="Unassembled WGS sequence"/>
</dbReference>
<comment type="similarity">
    <text evidence="9">Belongs to the carbohydrate kinase PfkB family. Ribokinase subfamily.</text>
</comment>
<feature type="active site" description="Proton acceptor" evidence="9">
    <location>
        <position position="258"/>
    </location>
</feature>
<dbReference type="Gene3D" id="3.40.1190.20">
    <property type="match status" value="1"/>
</dbReference>
<dbReference type="PANTHER" id="PTHR10584">
    <property type="entry name" value="SUGAR KINASE"/>
    <property type="match status" value="1"/>
</dbReference>
<sequence length="311" mass="31900">MIVIFGSINMDLIARVQRIARPGETVLSRRADSFFGGKGANQAVAAARVSRDGAVRVAMAGAIGNDPFGMACLKNLEENGVGVTAIRVTDEPTGCAFIAVDETGENAITVASGANMALRSADLPESLLSKASVLVLQMEVPIADNLEVAARARRAGVKVVWNFAPVPAVKERSAMAELLAVTDVLVVNEHEALAIADIVGEPSGDHYLKAGSAISRLFGPSCIVTAGSRGAYAIAPDGTQIHAMARAITPVDTTGAGDTFVGVLANGLAEGLETGRAMELACAAASLSCLTAGAQAGMPQREALELYLAQA</sequence>
<dbReference type="UniPathway" id="UPA00916">
    <property type="reaction ID" value="UER00889"/>
</dbReference>
<dbReference type="EC" id="2.7.1.15" evidence="9"/>
<reference evidence="11 12" key="1">
    <citation type="journal article" date="2019" name="Syst. Appl. Microbiol.">
        <title>Microvirga tunisiensis sp. nov., a root nodule symbiotic bacterium isolated from Lupinus micranthus and L. luteus grown in Northern Tunisia.</title>
        <authorList>
            <person name="Msaddak A."/>
            <person name="Rejili M."/>
            <person name="Duran D."/>
            <person name="Mars M."/>
            <person name="Palacios J.M."/>
            <person name="Ruiz-Argueso T."/>
            <person name="Rey L."/>
            <person name="Imperial J."/>
        </authorList>
    </citation>
    <scope>NUCLEOTIDE SEQUENCE [LARGE SCALE GENOMIC DNA]</scope>
    <source>
        <strain evidence="11 12">Lmie10</strain>
    </source>
</reference>
<keyword evidence="9" id="KW-0963">Cytoplasm</keyword>
<feature type="binding site" evidence="9">
    <location>
        <begin position="225"/>
        <end position="230"/>
    </location>
    <ligand>
        <name>ATP</name>
        <dbReference type="ChEBI" id="CHEBI:30616"/>
    </ligand>
</feature>
<feature type="binding site" evidence="9">
    <location>
        <position position="188"/>
    </location>
    <ligand>
        <name>ATP</name>
        <dbReference type="ChEBI" id="CHEBI:30616"/>
    </ligand>
</feature>
<comment type="subcellular location">
    <subcellularLocation>
        <location evidence="9">Cytoplasm</location>
    </subcellularLocation>
</comment>
<dbReference type="InterPro" id="IPR002139">
    <property type="entry name" value="Ribo/fructo_kinase"/>
</dbReference>
<keyword evidence="5 9" id="KW-0067">ATP-binding</keyword>
<dbReference type="GO" id="GO:0005829">
    <property type="term" value="C:cytosol"/>
    <property type="evidence" value="ECO:0007669"/>
    <property type="project" value="TreeGrafter"/>
</dbReference>
<feature type="binding site" evidence="9">
    <location>
        <position position="139"/>
    </location>
    <ligand>
        <name>substrate</name>
    </ligand>
</feature>
<evidence type="ECO:0000256" key="8">
    <source>
        <dbReference type="ARBA" id="ARBA00023277"/>
    </source>
</evidence>
<feature type="binding site" evidence="9">
    <location>
        <begin position="37"/>
        <end position="41"/>
    </location>
    <ligand>
        <name>substrate</name>
    </ligand>
</feature>
<keyword evidence="4 9" id="KW-0418">Kinase</keyword>
<evidence type="ECO:0000256" key="7">
    <source>
        <dbReference type="ARBA" id="ARBA00022958"/>
    </source>
</evidence>
<evidence type="ECO:0000259" key="10">
    <source>
        <dbReference type="Pfam" id="PF00294"/>
    </source>
</evidence>
<organism evidence="11 12">
    <name type="scientific">Microvirga tunisiensis</name>
    <dbReference type="NCBI Taxonomy" id="2108360"/>
    <lineage>
        <taxon>Bacteria</taxon>
        <taxon>Pseudomonadati</taxon>
        <taxon>Pseudomonadota</taxon>
        <taxon>Alphaproteobacteria</taxon>
        <taxon>Hyphomicrobiales</taxon>
        <taxon>Methylobacteriaceae</taxon>
        <taxon>Microvirga</taxon>
    </lineage>
</organism>
<dbReference type="HAMAP" id="MF_01987">
    <property type="entry name" value="Ribokinase"/>
    <property type="match status" value="1"/>
</dbReference>
<evidence type="ECO:0000256" key="2">
    <source>
        <dbReference type="ARBA" id="ARBA00022723"/>
    </source>
</evidence>
<dbReference type="InterPro" id="IPR011611">
    <property type="entry name" value="PfkB_dom"/>
</dbReference>
<evidence type="ECO:0000256" key="1">
    <source>
        <dbReference type="ARBA" id="ARBA00022679"/>
    </source>
</evidence>
<dbReference type="AlphaFoldDB" id="A0A5N7MDI9"/>
<dbReference type="InterPro" id="IPR029056">
    <property type="entry name" value="Ribokinase-like"/>
</dbReference>
<dbReference type="PRINTS" id="PR00990">
    <property type="entry name" value="RIBOKINASE"/>
</dbReference>
<proteinExistence type="inferred from homology"/>
<comment type="pathway">
    <text evidence="9">Carbohydrate metabolism; D-ribose degradation; D-ribose 5-phosphate from beta-D-ribopyranose: step 2/2.</text>
</comment>
<evidence type="ECO:0000256" key="4">
    <source>
        <dbReference type="ARBA" id="ARBA00022777"/>
    </source>
</evidence>
<protein>
    <recommendedName>
        <fullName evidence="9">Ribokinase</fullName>
        <shortName evidence="9">RK</shortName>
        <ecNumber evidence="9">2.7.1.15</ecNumber>
    </recommendedName>
</protein>
<comment type="subunit">
    <text evidence="9">Homodimer.</text>
</comment>
<dbReference type="GO" id="GO:0004747">
    <property type="term" value="F:ribokinase activity"/>
    <property type="evidence" value="ECO:0007669"/>
    <property type="project" value="UniProtKB-UniRule"/>
</dbReference>
<dbReference type="CDD" id="cd01174">
    <property type="entry name" value="ribokinase"/>
    <property type="match status" value="1"/>
</dbReference>
<keyword evidence="3 9" id="KW-0547">Nucleotide-binding</keyword>
<dbReference type="GO" id="GO:0019303">
    <property type="term" value="P:D-ribose catabolic process"/>
    <property type="evidence" value="ECO:0007669"/>
    <property type="project" value="UniProtKB-UniRule"/>
</dbReference>
<comment type="catalytic activity">
    <reaction evidence="9">
        <text>D-ribose + ATP = D-ribose 5-phosphate + ADP + H(+)</text>
        <dbReference type="Rhea" id="RHEA:13697"/>
        <dbReference type="ChEBI" id="CHEBI:15378"/>
        <dbReference type="ChEBI" id="CHEBI:30616"/>
        <dbReference type="ChEBI" id="CHEBI:47013"/>
        <dbReference type="ChEBI" id="CHEBI:78346"/>
        <dbReference type="ChEBI" id="CHEBI:456216"/>
        <dbReference type="EC" id="2.7.1.15"/>
    </reaction>
</comment>
<accession>A0A5N7MDI9</accession>
<keyword evidence="6 9" id="KW-0460">Magnesium</keyword>
<dbReference type="PANTHER" id="PTHR10584:SF166">
    <property type="entry name" value="RIBOKINASE"/>
    <property type="match status" value="1"/>
</dbReference>
<feature type="binding site" evidence="9">
    <location>
        <position position="293"/>
    </location>
    <ligand>
        <name>K(+)</name>
        <dbReference type="ChEBI" id="CHEBI:29103"/>
    </ligand>
</feature>
<feature type="binding site" evidence="9">
    <location>
        <begin position="9"/>
        <end position="11"/>
    </location>
    <ligand>
        <name>substrate</name>
    </ligand>
</feature>
<feature type="binding site" evidence="9">
    <location>
        <position position="288"/>
    </location>
    <ligand>
        <name>K(+)</name>
        <dbReference type="ChEBI" id="CHEBI:29103"/>
    </ligand>
</feature>